<dbReference type="SMART" id="SM00054">
    <property type="entry name" value="EFh"/>
    <property type="match status" value="1"/>
</dbReference>
<dbReference type="Pfam" id="PF00036">
    <property type="entry name" value="EF-hand_1"/>
    <property type="match status" value="1"/>
</dbReference>
<organism evidence="4 5">
    <name type="scientific">Strigomonas culicis</name>
    <dbReference type="NCBI Taxonomy" id="28005"/>
    <lineage>
        <taxon>Eukaryota</taxon>
        <taxon>Discoba</taxon>
        <taxon>Euglenozoa</taxon>
        <taxon>Kinetoplastea</taxon>
        <taxon>Metakinetoplastina</taxon>
        <taxon>Trypanosomatida</taxon>
        <taxon>Trypanosomatidae</taxon>
        <taxon>Strigomonadinae</taxon>
        <taxon>Strigomonas</taxon>
    </lineage>
</organism>
<evidence type="ECO:0000259" key="3">
    <source>
        <dbReference type="PROSITE" id="PS50222"/>
    </source>
</evidence>
<name>S9USL9_9TRYP</name>
<dbReference type="InterPro" id="IPR002048">
    <property type="entry name" value="EF_hand_dom"/>
</dbReference>
<feature type="compositionally biased region" description="Low complexity" evidence="2">
    <location>
        <begin position="99"/>
        <end position="114"/>
    </location>
</feature>
<evidence type="ECO:0000256" key="1">
    <source>
        <dbReference type="ARBA" id="ARBA00022837"/>
    </source>
</evidence>
<dbReference type="PROSITE" id="PS00018">
    <property type="entry name" value="EF_HAND_1"/>
    <property type="match status" value="1"/>
</dbReference>
<feature type="region of interest" description="Disordered" evidence="2">
    <location>
        <begin position="64"/>
        <end position="120"/>
    </location>
</feature>
<keyword evidence="5" id="KW-1185">Reference proteome</keyword>
<feature type="compositionally biased region" description="Low complexity" evidence="2">
    <location>
        <begin position="80"/>
        <end position="89"/>
    </location>
</feature>
<dbReference type="SUPFAM" id="SSF47473">
    <property type="entry name" value="EF-hand"/>
    <property type="match status" value="1"/>
</dbReference>
<dbReference type="InterPro" id="IPR011992">
    <property type="entry name" value="EF-hand-dom_pair"/>
</dbReference>
<dbReference type="AlphaFoldDB" id="S9USL9"/>
<evidence type="ECO:0000313" key="5">
    <source>
        <dbReference type="Proteomes" id="UP000015354"/>
    </source>
</evidence>
<dbReference type="Gene3D" id="1.10.238.10">
    <property type="entry name" value="EF-hand"/>
    <property type="match status" value="1"/>
</dbReference>
<proteinExistence type="predicted"/>
<sequence>MSAARDQVTDELHEVFHLYDEDGSGTITLKEFGRAMYTVTGDHMTRLQLVQLVTAARARVHLRRQEQLHPGHHGSASFDSPMMSTSAASPAPPSPTPQPSGVVHSGSDGGSSQVPRTVSSERISGAAAAADAIDGIDLELFEQTVLMKLHDRSEEQEQRYAFSLLEDQYYPGFITKDSLARAAVDVDEPLTDVELNEMFHHLVTGVPTAAVDYTTFAALQEAAQLHDGE</sequence>
<dbReference type="EMBL" id="ATMH01003126">
    <property type="protein sequence ID" value="EPY31898.1"/>
    <property type="molecule type" value="Genomic_DNA"/>
</dbReference>
<comment type="caution">
    <text evidence="4">The sequence shown here is derived from an EMBL/GenBank/DDBJ whole genome shotgun (WGS) entry which is preliminary data.</text>
</comment>
<dbReference type="OrthoDB" id="26525at2759"/>
<evidence type="ECO:0000313" key="4">
    <source>
        <dbReference type="EMBL" id="EPY31898.1"/>
    </source>
</evidence>
<accession>S9USL9</accession>
<reference evidence="4 5" key="1">
    <citation type="journal article" date="2013" name="PLoS ONE">
        <title>Predicting the Proteins of Angomonas deanei, Strigomonas culicis and Their Respective Endosymbionts Reveals New Aspects of the Trypanosomatidae Family.</title>
        <authorList>
            <person name="Motta M.C."/>
            <person name="Martins A.C."/>
            <person name="de Souza S.S."/>
            <person name="Catta-Preta C.M."/>
            <person name="Silva R."/>
            <person name="Klein C.C."/>
            <person name="de Almeida L.G."/>
            <person name="de Lima Cunha O."/>
            <person name="Ciapina L.P."/>
            <person name="Brocchi M."/>
            <person name="Colabardini A.C."/>
            <person name="de Araujo Lima B."/>
            <person name="Machado C.R."/>
            <person name="de Almeida Soares C.M."/>
            <person name="Probst C.M."/>
            <person name="de Menezes C.B."/>
            <person name="Thompson C.E."/>
            <person name="Bartholomeu D.C."/>
            <person name="Gradia D.F."/>
            <person name="Pavoni D.P."/>
            <person name="Grisard E.C."/>
            <person name="Fantinatti-Garboggini F."/>
            <person name="Marchini F.K."/>
            <person name="Rodrigues-Luiz G.F."/>
            <person name="Wagner G."/>
            <person name="Goldman G.H."/>
            <person name="Fietto J.L."/>
            <person name="Elias M.C."/>
            <person name="Goldman M.H."/>
            <person name="Sagot M.F."/>
            <person name="Pereira M."/>
            <person name="Stoco P.H."/>
            <person name="de Mendonca-Neto R.P."/>
            <person name="Teixeira S.M."/>
            <person name="Maciel T.E."/>
            <person name="de Oliveira Mendes T.A."/>
            <person name="Urmenyi T.P."/>
            <person name="de Souza W."/>
            <person name="Schenkman S."/>
            <person name="de Vasconcelos A.T."/>
        </authorList>
    </citation>
    <scope>NUCLEOTIDE SEQUENCE [LARGE SCALE GENOMIC DNA]</scope>
</reference>
<feature type="domain" description="EF-hand" evidence="3">
    <location>
        <begin position="7"/>
        <end position="42"/>
    </location>
</feature>
<evidence type="ECO:0000256" key="2">
    <source>
        <dbReference type="SAM" id="MobiDB-lite"/>
    </source>
</evidence>
<protein>
    <submittedName>
        <fullName evidence="4">Caltractin</fullName>
    </submittedName>
</protein>
<dbReference type="GO" id="GO:0005509">
    <property type="term" value="F:calcium ion binding"/>
    <property type="evidence" value="ECO:0007669"/>
    <property type="project" value="InterPro"/>
</dbReference>
<dbReference type="Proteomes" id="UP000015354">
    <property type="component" value="Unassembled WGS sequence"/>
</dbReference>
<keyword evidence="1" id="KW-0106">Calcium</keyword>
<gene>
    <name evidence="4" type="ORF">STCU_03126</name>
</gene>
<dbReference type="PROSITE" id="PS50222">
    <property type="entry name" value="EF_HAND_2"/>
    <property type="match status" value="1"/>
</dbReference>
<dbReference type="CDD" id="cd00051">
    <property type="entry name" value="EFh"/>
    <property type="match status" value="1"/>
</dbReference>
<dbReference type="InterPro" id="IPR018247">
    <property type="entry name" value="EF_Hand_1_Ca_BS"/>
</dbReference>